<feature type="domain" description="J" evidence="2">
    <location>
        <begin position="80"/>
        <end position="144"/>
    </location>
</feature>
<evidence type="ECO:0000256" key="1">
    <source>
        <dbReference type="SAM" id="Phobius"/>
    </source>
</evidence>
<organism evidence="3">
    <name type="scientific">Masdevallia picturata</name>
    <dbReference type="NCBI Taxonomy" id="125444"/>
    <lineage>
        <taxon>Eukaryota</taxon>
        <taxon>Viridiplantae</taxon>
        <taxon>Streptophyta</taxon>
        <taxon>Embryophyta</taxon>
        <taxon>Tracheophyta</taxon>
        <taxon>Spermatophyta</taxon>
        <taxon>Magnoliopsida</taxon>
        <taxon>Liliopsida</taxon>
        <taxon>Asparagales</taxon>
        <taxon>Orchidaceae</taxon>
        <taxon>Epidendroideae</taxon>
        <taxon>Epidendreae</taxon>
        <taxon>Pleurothallidinae</taxon>
        <taxon>Masdevallia</taxon>
    </lineage>
</organism>
<dbReference type="PROSITE" id="PS50076">
    <property type="entry name" value="DNAJ_2"/>
    <property type="match status" value="1"/>
</dbReference>
<dbReference type="Gene3D" id="1.10.287.110">
    <property type="entry name" value="DnaJ domain"/>
    <property type="match status" value="1"/>
</dbReference>
<dbReference type="AlphaFoldDB" id="A0A0F7H1N4"/>
<dbReference type="FunFam" id="1.10.287.110:FF:000080">
    <property type="entry name" value="NAD(P)H-quinone oxidoreductase subunit U chloroplastic"/>
    <property type="match status" value="1"/>
</dbReference>
<dbReference type="GO" id="GO:0005783">
    <property type="term" value="C:endoplasmic reticulum"/>
    <property type="evidence" value="ECO:0007669"/>
    <property type="project" value="UniProtKB-ARBA"/>
</dbReference>
<dbReference type="PANTHER" id="PTHR47726:SF1">
    <property type="entry name" value="NAD(P)H-QUINONE OXIDOREDUCTASE SUBUNIT U, CHLOROPLASTIC"/>
    <property type="match status" value="1"/>
</dbReference>
<keyword evidence="1" id="KW-0472">Membrane</keyword>
<dbReference type="InterPro" id="IPR036869">
    <property type="entry name" value="J_dom_sf"/>
</dbReference>
<dbReference type="InterPro" id="IPR044199">
    <property type="entry name" value="NdhU_chloroplastic"/>
</dbReference>
<sequence>MSTVGFLSPTSEIFHHIPLHRCSHRRCDSSPSSPPKKRALISPRCSGEEIPVETTKKTPSLISAINVQKAIRGIEITNVDHYVRLGIARGDSYDKVNLTYQKMCEEVMNQELDEEEVNKRLDILKESYEILSSEEERRLYDWSLARNEMPDRYVWPFEVDITQTPTQPPPPPEPEDIEPTKLVGYFFLGWFVLSVILAVTINR</sequence>
<dbReference type="SUPFAM" id="SSF46565">
    <property type="entry name" value="Chaperone J-domain"/>
    <property type="match status" value="1"/>
</dbReference>
<reference evidence="3" key="1">
    <citation type="journal article" date="2015" name="BMC Plant Biol.">
        <title>NDH expression marks major transitions in plant evolution and reveals coordinate intracellular gene loss.</title>
        <authorList>
            <person name="Ruhlman T.A."/>
            <person name="Chang W.J."/>
            <person name="Chen J.J."/>
            <person name="Huang Y.T."/>
            <person name="Chan M.T."/>
            <person name="Zhang J."/>
            <person name="Liao D.C."/>
            <person name="Blazier J.C."/>
            <person name="Jin X."/>
            <person name="Shih M.C."/>
            <person name="Jansen R.K."/>
            <person name="Lin C.S."/>
        </authorList>
    </citation>
    <scope>NUCLEOTIDE SEQUENCE</scope>
</reference>
<evidence type="ECO:0000259" key="2">
    <source>
        <dbReference type="PROSITE" id="PS50076"/>
    </source>
</evidence>
<dbReference type="InterPro" id="IPR001623">
    <property type="entry name" value="DnaJ_domain"/>
</dbReference>
<dbReference type="EMBL" id="KM593455">
    <property type="protein sequence ID" value="AKG63628.1"/>
    <property type="molecule type" value="mRNA"/>
</dbReference>
<evidence type="ECO:0000313" key="3">
    <source>
        <dbReference type="EMBL" id="AKG63628.1"/>
    </source>
</evidence>
<keyword evidence="1" id="KW-0812">Transmembrane</keyword>
<protein>
    <submittedName>
        <fullName evidence="3">Chaperone DnaJ-domain superfamily protein</fullName>
    </submittedName>
</protein>
<proteinExistence type="evidence at transcript level"/>
<dbReference type="GO" id="GO:0010598">
    <property type="term" value="C:NAD(P)H dehydrogenase complex (plastoquinone)"/>
    <property type="evidence" value="ECO:0007669"/>
    <property type="project" value="InterPro"/>
</dbReference>
<dbReference type="GO" id="GO:0009535">
    <property type="term" value="C:chloroplast thylakoid membrane"/>
    <property type="evidence" value="ECO:0007669"/>
    <property type="project" value="InterPro"/>
</dbReference>
<name>A0A0F7H1N4_9ASPA</name>
<keyword evidence="1" id="KW-1133">Transmembrane helix</keyword>
<dbReference type="PANTHER" id="PTHR47726">
    <property type="entry name" value="NAD(P)H-QUINONE OXIDOREDUCTASE SUBUNIT U, CHLOROPLASTIC"/>
    <property type="match status" value="1"/>
</dbReference>
<gene>
    <name evidence="3" type="primary">PnsB1</name>
</gene>
<accession>A0A0F7H1N4</accession>
<feature type="transmembrane region" description="Helical" evidence="1">
    <location>
        <begin position="182"/>
        <end position="201"/>
    </location>
</feature>